<evidence type="ECO:0000313" key="2">
    <source>
        <dbReference type="Proteomes" id="UP001201701"/>
    </source>
</evidence>
<dbReference type="EMBL" id="JAKREW010000005">
    <property type="protein sequence ID" value="MCG7505096.1"/>
    <property type="molecule type" value="Genomic_DNA"/>
</dbReference>
<organism evidence="1 2">
    <name type="scientific">Mesorhizobium retamae</name>
    <dbReference type="NCBI Taxonomy" id="2912854"/>
    <lineage>
        <taxon>Bacteria</taxon>
        <taxon>Pseudomonadati</taxon>
        <taxon>Pseudomonadota</taxon>
        <taxon>Alphaproteobacteria</taxon>
        <taxon>Hyphomicrobiales</taxon>
        <taxon>Phyllobacteriaceae</taxon>
        <taxon>Mesorhizobium</taxon>
    </lineage>
</organism>
<gene>
    <name evidence="1" type="ORF">L4923_08680</name>
</gene>
<sequence>MLLQEGGSRTPRRFSIAIMSASLAATDDNNSIPLFRSFAIASAKLFNASVIFIASVSPLSETAKAGAIRRAVPTSTPLASLFSAPKVAPQIRDTK</sequence>
<accession>A0ABS9QCF0</accession>
<name>A0ABS9QCF0_9HYPH</name>
<comment type="caution">
    <text evidence="1">The sequence shown here is derived from an EMBL/GenBank/DDBJ whole genome shotgun (WGS) entry which is preliminary data.</text>
</comment>
<keyword evidence="2" id="KW-1185">Reference proteome</keyword>
<proteinExistence type="predicted"/>
<reference evidence="1 2" key="1">
    <citation type="submission" date="2022-02" db="EMBL/GenBank/DDBJ databases">
        <title>Draft genome sequence of Mezorhizobium retamae strain IRAMC:0171 isolated from Retama raetam nodules.</title>
        <authorList>
            <person name="Bengaied R."/>
            <person name="Sbissi I."/>
            <person name="Huber K."/>
            <person name="Ghodbane F."/>
            <person name="Nouioui I."/>
            <person name="Tarhouni M."/>
            <person name="Gtari M."/>
        </authorList>
    </citation>
    <scope>NUCLEOTIDE SEQUENCE [LARGE SCALE GENOMIC DNA]</scope>
    <source>
        <strain evidence="1 2">IRAMC:0171</strain>
    </source>
</reference>
<dbReference type="RefSeq" id="WP_239363671.1">
    <property type="nucleotide sequence ID" value="NZ_JAKREW010000005.1"/>
</dbReference>
<protein>
    <submittedName>
        <fullName evidence="1">Uncharacterized protein</fullName>
    </submittedName>
</protein>
<dbReference type="Proteomes" id="UP001201701">
    <property type="component" value="Unassembled WGS sequence"/>
</dbReference>
<evidence type="ECO:0000313" key="1">
    <source>
        <dbReference type="EMBL" id="MCG7505096.1"/>
    </source>
</evidence>